<evidence type="ECO:0000313" key="11">
    <source>
        <dbReference type="Proteomes" id="UP000290407"/>
    </source>
</evidence>
<keyword evidence="1 6" id="KW-0489">Methyltransferase</keyword>
<keyword evidence="2 6" id="KW-0808">Transferase</keyword>
<dbReference type="Gene3D" id="3.90.120.10">
    <property type="entry name" value="DNA Methylase, subunit A, domain 2"/>
    <property type="match status" value="1"/>
</dbReference>
<dbReference type="PROSITE" id="PS51679">
    <property type="entry name" value="SAM_MT_C5"/>
    <property type="match status" value="1"/>
</dbReference>
<proteinExistence type="inferred from homology"/>
<sequence>MPALSYATVCSGIEAPSVAWHPLGWRPVWFSEIDRFASQVLSHHYPDIPNLGDMTLIHEKEAFIQSDIDLLFGGTPCQSFSIAGLRKGLSDPRGNLALTFLAHLERKHPWWFVWENVPGVLSSWSDETAGPEDGTYWQTNDFDTFLCGLREIGYGVAWRIFDAQYFGLAQRRERVFVVGCLGDERSAQAVLFESGCLQGYPAPSRKKGQSITYDLAPSLKASGPGTSRVGDKRGQDPVVAVCMAKGQANAEITSEHSPALTCNHEAPIVVYGIDEECNVSENHFGSLLRGGQEGTRQAVAYRTAGDGGIYESGDHTAALTTNTDRSANIILGFRYGASQQDTLHHENGIMSTLPSGSNNKAGHYTKTVQGLSVRRLMPVEAERLQGFPDGYTDIKPKGKPTPDGPRYKVLGNSIAVPVLRWIGRRIQLVHKLKGYERRTEH</sequence>
<dbReference type="Gene3D" id="3.40.50.150">
    <property type="entry name" value="Vaccinia Virus protein VP39"/>
    <property type="match status" value="1"/>
</dbReference>
<accession>A0A4Q2UST8</accession>
<dbReference type="AlphaFoldDB" id="A0A4Q2UST8"/>
<dbReference type="EC" id="2.1.1.37" evidence="8"/>
<evidence type="ECO:0000256" key="5">
    <source>
        <dbReference type="ARBA" id="ARBA00047422"/>
    </source>
</evidence>
<dbReference type="Proteomes" id="UP000290407">
    <property type="component" value="Unassembled WGS sequence"/>
</dbReference>
<evidence type="ECO:0000256" key="9">
    <source>
        <dbReference type="SAM" id="MobiDB-lite"/>
    </source>
</evidence>
<evidence type="ECO:0000256" key="4">
    <source>
        <dbReference type="ARBA" id="ARBA00022747"/>
    </source>
</evidence>
<dbReference type="PROSITE" id="PS00094">
    <property type="entry name" value="C5_MTASE_1"/>
    <property type="match status" value="1"/>
</dbReference>
<dbReference type="InterPro" id="IPR001525">
    <property type="entry name" value="C5_MeTfrase"/>
</dbReference>
<keyword evidence="4" id="KW-0680">Restriction system</keyword>
<dbReference type="EMBL" id="SBLB01000001">
    <property type="protein sequence ID" value="RYC72152.1"/>
    <property type="molecule type" value="Genomic_DNA"/>
</dbReference>
<dbReference type="SUPFAM" id="SSF53335">
    <property type="entry name" value="S-adenosyl-L-methionine-dependent methyltransferases"/>
    <property type="match status" value="1"/>
</dbReference>
<dbReference type="PRINTS" id="PR00105">
    <property type="entry name" value="C5METTRFRASE"/>
</dbReference>
<dbReference type="PROSITE" id="PS00095">
    <property type="entry name" value="C5_MTASE_2"/>
    <property type="match status" value="1"/>
</dbReference>
<dbReference type="PANTHER" id="PTHR10629:SF52">
    <property type="entry name" value="DNA (CYTOSINE-5)-METHYLTRANSFERASE 1"/>
    <property type="match status" value="1"/>
</dbReference>
<comment type="catalytic activity">
    <reaction evidence="5 8">
        <text>a 2'-deoxycytidine in DNA + S-adenosyl-L-methionine = a 5-methyl-2'-deoxycytidine in DNA + S-adenosyl-L-homocysteine + H(+)</text>
        <dbReference type="Rhea" id="RHEA:13681"/>
        <dbReference type="Rhea" id="RHEA-COMP:11369"/>
        <dbReference type="Rhea" id="RHEA-COMP:11370"/>
        <dbReference type="ChEBI" id="CHEBI:15378"/>
        <dbReference type="ChEBI" id="CHEBI:57856"/>
        <dbReference type="ChEBI" id="CHEBI:59789"/>
        <dbReference type="ChEBI" id="CHEBI:85452"/>
        <dbReference type="ChEBI" id="CHEBI:85454"/>
        <dbReference type="EC" id="2.1.1.37"/>
    </reaction>
</comment>
<keyword evidence="11" id="KW-1185">Reference proteome</keyword>
<organism evidence="10 11">
    <name type="scientific">Spirosoma sordidisoli</name>
    <dbReference type="NCBI Taxonomy" id="2502893"/>
    <lineage>
        <taxon>Bacteria</taxon>
        <taxon>Pseudomonadati</taxon>
        <taxon>Bacteroidota</taxon>
        <taxon>Cytophagia</taxon>
        <taxon>Cytophagales</taxon>
        <taxon>Cytophagaceae</taxon>
        <taxon>Spirosoma</taxon>
    </lineage>
</organism>
<evidence type="ECO:0000256" key="2">
    <source>
        <dbReference type="ARBA" id="ARBA00022679"/>
    </source>
</evidence>
<gene>
    <name evidence="10" type="ORF">EQG79_00920</name>
</gene>
<evidence type="ECO:0000313" key="10">
    <source>
        <dbReference type="EMBL" id="RYC72152.1"/>
    </source>
</evidence>
<dbReference type="InterPro" id="IPR031303">
    <property type="entry name" value="C5_meth_CS"/>
</dbReference>
<name>A0A4Q2UST8_9BACT</name>
<dbReference type="PANTHER" id="PTHR10629">
    <property type="entry name" value="CYTOSINE-SPECIFIC METHYLTRANSFERASE"/>
    <property type="match status" value="1"/>
</dbReference>
<evidence type="ECO:0000256" key="1">
    <source>
        <dbReference type="ARBA" id="ARBA00022603"/>
    </source>
</evidence>
<dbReference type="GO" id="GO:0009307">
    <property type="term" value="P:DNA restriction-modification system"/>
    <property type="evidence" value="ECO:0007669"/>
    <property type="project" value="UniProtKB-KW"/>
</dbReference>
<evidence type="ECO:0000256" key="7">
    <source>
        <dbReference type="RuleBase" id="RU000416"/>
    </source>
</evidence>
<feature type="region of interest" description="Disordered" evidence="9">
    <location>
        <begin position="387"/>
        <end position="406"/>
    </location>
</feature>
<dbReference type="InterPro" id="IPR050390">
    <property type="entry name" value="C5-Methyltransferase"/>
</dbReference>
<dbReference type="NCBIfam" id="TIGR00675">
    <property type="entry name" value="dcm"/>
    <property type="match status" value="1"/>
</dbReference>
<feature type="active site" evidence="6">
    <location>
        <position position="77"/>
    </location>
</feature>
<dbReference type="Pfam" id="PF00145">
    <property type="entry name" value="DNA_methylase"/>
    <property type="match status" value="1"/>
</dbReference>
<evidence type="ECO:0000256" key="3">
    <source>
        <dbReference type="ARBA" id="ARBA00022691"/>
    </source>
</evidence>
<comment type="caution">
    <text evidence="10">The sequence shown here is derived from an EMBL/GenBank/DDBJ whole genome shotgun (WGS) entry which is preliminary data.</text>
</comment>
<dbReference type="InterPro" id="IPR018117">
    <property type="entry name" value="C5_DNA_meth_AS"/>
</dbReference>
<evidence type="ECO:0000256" key="6">
    <source>
        <dbReference type="PROSITE-ProRule" id="PRU01016"/>
    </source>
</evidence>
<protein>
    <recommendedName>
        <fullName evidence="8">Cytosine-specific methyltransferase</fullName>
        <ecNumber evidence="8">2.1.1.37</ecNumber>
    </recommendedName>
</protein>
<evidence type="ECO:0000256" key="8">
    <source>
        <dbReference type="RuleBase" id="RU000417"/>
    </source>
</evidence>
<dbReference type="GO" id="GO:0032259">
    <property type="term" value="P:methylation"/>
    <property type="evidence" value="ECO:0007669"/>
    <property type="project" value="UniProtKB-KW"/>
</dbReference>
<dbReference type="InterPro" id="IPR029063">
    <property type="entry name" value="SAM-dependent_MTases_sf"/>
</dbReference>
<comment type="similarity">
    <text evidence="6 7">Belongs to the class I-like SAM-binding methyltransferase superfamily. C5-methyltransferase family.</text>
</comment>
<dbReference type="GO" id="GO:0003886">
    <property type="term" value="F:DNA (cytosine-5-)-methyltransferase activity"/>
    <property type="evidence" value="ECO:0007669"/>
    <property type="project" value="UniProtKB-EC"/>
</dbReference>
<reference evidence="10 11" key="1">
    <citation type="submission" date="2019-01" db="EMBL/GenBank/DDBJ databases">
        <title>Spirosoma flava sp. nov., a propanil-degrading bacterium isolated from herbicide-contaminated soil.</title>
        <authorList>
            <person name="Zhang L."/>
            <person name="Jiang J.-D."/>
        </authorList>
    </citation>
    <scope>NUCLEOTIDE SEQUENCE [LARGE SCALE GENOMIC DNA]</scope>
    <source>
        <strain evidence="10 11">TY50</strain>
    </source>
</reference>
<keyword evidence="3 6" id="KW-0949">S-adenosyl-L-methionine</keyword>